<evidence type="ECO:0000256" key="1">
    <source>
        <dbReference type="SAM" id="Phobius"/>
    </source>
</evidence>
<dbReference type="CDD" id="cd20707">
    <property type="entry name" value="MIX_III"/>
    <property type="match status" value="1"/>
</dbReference>
<reference evidence="2" key="1">
    <citation type="journal article" date="2018" name="Genome Biol.">
        <title>SKESA: strategic k-mer extension for scrupulous assemblies.</title>
        <authorList>
            <person name="Souvorov A."/>
            <person name="Agarwala R."/>
            <person name="Lipman D.J."/>
        </authorList>
    </citation>
    <scope>NUCLEOTIDE SEQUENCE</scope>
    <source>
        <strain evidence="2">R404</strain>
    </source>
</reference>
<feature type="transmembrane region" description="Helical" evidence="1">
    <location>
        <begin position="574"/>
        <end position="596"/>
    </location>
</feature>
<evidence type="ECO:0000313" key="3">
    <source>
        <dbReference type="Proteomes" id="UP000856143"/>
    </source>
</evidence>
<keyword evidence="1" id="KW-0812">Transmembrane</keyword>
<reference evidence="2" key="2">
    <citation type="submission" date="2020-11" db="EMBL/GenBank/DDBJ databases">
        <authorList>
            <consortium name="NCBI Pathogen Detection Project"/>
        </authorList>
    </citation>
    <scope>NUCLEOTIDE SEQUENCE</scope>
    <source>
        <strain evidence="2">R404</strain>
    </source>
</reference>
<dbReference type="Proteomes" id="UP000856143">
    <property type="component" value="Unassembled WGS sequence"/>
</dbReference>
<keyword evidence="1" id="KW-0472">Membrane</keyword>
<dbReference type="InterPro" id="IPR048126">
    <property type="entry name" value="Toxin_VasX"/>
</dbReference>
<feature type="transmembrane region" description="Helical" evidence="1">
    <location>
        <begin position="698"/>
        <end position="722"/>
    </location>
</feature>
<dbReference type="NCBIfam" id="NF041559">
    <property type="entry name" value="BTH_I2691_fam"/>
    <property type="match status" value="1"/>
</dbReference>
<sequence>MEPLSQACLIHGHDIAASFINIDDTQYSEAWLAFSSDPWSEQVLEEYASGKRPATRFTQVTLAALKARPAGVPGGLALDSSLSALKANVAEFATANWIDIAPVHNQPAGTPAGKDNPAPAGGAHGFYSRQSRAAATGDQVAQLSRQFNCTIAALALDDATGIVQELNIGRLSVVEARQRWNESPVVRHKHLIADAIQQYLDTLKKATEAQSQPQYVPPASGYPVWGGKMESKEQVAQETYAQRIARLQTCYDEPARIEFSRQYEQTINAYQEKLNAVGSDLAGWYLSRQWLDTVEYDYAPETSPAGWAFQLGTLTACIQGSTTDPATETVWGNWLKDKNSPAYKGMLGNRKSVFDAVYDGKDGFGNLKTLAGSEEMGKWLGSEGVQQAFSMRLVAMGGAMSRLGNDIAQPVSDAYQRVVQGVIYLAEKREVTLFSLEMTLGQFQTLLREMQQARFSVLPNPEAFAGAMARGDQLSWTVSTGNLFGENDPEILARGVKVTLASDKAPENFYTELRHSGTSPEAVKRRPLTQISHLDNFPLSELRISSLTLADSPVSTTMLTPAQVQNTLDNQSQMISRFVSGNGLGLVLSAGLLTLFQVNDLKDNLKAVTDAVGNNTEAGLKLLSSMMMTGSLLAECVGFTHMLSIPDPGKLAPNVPGVAEYVHPLLRSAGVIAGIAAVIDGIGMFMKSSDAKHSGDHASAWWYLFAGTSTFAGGVTATVAAYACQFTLMGPAGWAALLILTGAMLAIAGDNARSTPFEVWLRRCCFGNRDSDGADKDVVWPVSTNPDVNNQNLNAALAAFNAIVNGMSAEVGYQDKLSEVVDGDDQVKVRISLPGYNPLLSAWSYRLEIANSRSPLLEESRNTPDRPLIVELRNGLPLCKEEKGVMTITDETWVRSQDNAPVTLTVNYWPDKTRPDAIMTLQITAED</sequence>
<name>A0AAN5LAX2_KLEOX</name>
<feature type="transmembrane region" description="Helical" evidence="1">
    <location>
        <begin position="728"/>
        <end position="748"/>
    </location>
</feature>
<comment type="caution">
    <text evidence="2">The sequence shown here is derived from an EMBL/GenBank/DDBJ whole genome shotgun (WGS) entry which is preliminary data.</text>
</comment>
<dbReference type="EMBL" id="DACSEO010000050">
    <property type="protein sequence ID" value="HAT1683022.1"/>
    <property type="molecule type" value="Genomic_DNA"/>
</dbReference>
<accession>A0AAN5LAX2</accession>
<protein>
    <submittedName>
        <fullName evidence="2">Uncharacterized protein</fullName>
    </submittedName>
</protein>
<gene>
    <name evidence="2" type="ORF">I8Y21_003739</name>
</gene>
<feature type="transmembrane region" description="Helical" evidence="1">
    <location>
        <begin position="665"/>
        <end position="686"/>
    </location>
</feature>
<organism evidence="2 3">
    <name type="scientific">Klebsiella oxytoca</name>
    <dbReference type="NCBI Taxonomy" id="571"/>
    <lineage>
        <taxon>Bacteria</taxon>
        <taxon>Pseudomonadati</taxon>
        <taxon>Pseudomonadota</taxon>
        <taxon>Gammaproteobacteria</taxon>
        <taxon>Enterobacterales</taxon>
        <taxon>Enterobacteriaceae</taxon>
        <taxon>Klebsiella/Raoultella group</taxon>
        <taxon>Klebsiella</taxon>
    </lineage>
</organism>
<evidence type="ECO:0000313" key="2">
    <source>
        <dbReference type="EMBL" id="HAT1683022.1"/>
    </source>
</evidence>
<proteinExistence type="predicted"/>
<keyword evidence="1" id="KW-1133">Transmembrane helix</keyword>
<dbReference type="AlphaFoldDB" id="A0AAN5LAX2"/>